<dbReference type="Gene3D" id="3.40.190.10">
    <property type="entry name" value="Periplasmic binding protein-like II"/>
    <property type="match status" value="1"/>
</dbReference>
<keyword evidence="3" id="KW-1185">Reference proteome</keyword>
<proteinExistence type="predicted"/>
<name>A0ABP7CI77_9ACTN</name>
<sequence>MNDQQDHDFTGEDLKSAVAGWSPNRRRFLSVAGLAVGGAVIGTTAAGCGTAQTGNSTGSGTDAKGRAGAAGETLFVAGFQWGPPTNYNPFAPSPAWPTAGGQSQLIYESLVRFNLLDGSLTGGLAKEIQEPDANTFVLPLQDGTKWSDGSELTAEDVAFTFDLAKQTSLSFSTIWNYVDSIEATDARTVTIKIKAKPNNPGFVKNVLAGTLIVPKSYWSKVAADKITADTNLQPIGSGPFKLDKGDQTQINLKRDDAYWGKDVFGTPAMTTVNHPIFKSNNDGDLKLESGEIDVSQQFTAQIWKMWEDKKAPVGTWLKDKPYYVPGNIPLIIFNLTVKGLDNPLVRKAIAHSIDYANIASTAMSDYSDPANASLIIPTGYESKFYDSAAVESEGWKYDKDKAVEILEGELKAKKGSDGIYVLPDGTKLGGWKVICPTGWTDWNTALEIVAKSAQAVGIGITTEFPQAPTWTQKMQNGDFDIVMNGYSGVSPASPWIRFRDALDDRGVADVGKRADWNYGRFKNADVPALLDTAAGAASDDEAKTALSALDKIYREEIPCVPLMYRPLEFYEFNQNNWENFPTEENPYAPPMWQGAGIGWLFKIKRVGS</sequence>
<evidence type="ECO:0000259" key="1">
    <source>
        <dbReference type="Pfam" id="PF00496"/>
    </source>
</evidence>
<reference evidence="3" key="1">
    <citation type="journal article" date="2019" name="Int. J. Syst. Evol. Microbiol.">
        <title>The Global Catalogue of Microorganisms (GCM) 10K type strain sequencing project: providing services to taxonomists for standard genome sequencing and annotation.</title>
        <authorList>
            <consortium name="The Broad Institute Genomics Platform"/>
            <consortium name="The Broad Institute Genome Sequencing Center for Infectious Disease"/>
            <person name="Wu L."/>
            <person name="Ma J."/>
        </authorList>
    </citation>
    <scope>NUCLEOTIDE SEQUENCE [LARGE SCALE GENOMIC DNA]</scope>
    <source>
        <strain evidence="3">JCM 16548</strain>
    </source>
</reference>
<evidence type="ECO:0000313" key="2">
    <source>
        <dbReference type="EMBL" id="GAA3691148.1"/>
    </source>
</evidence>
<dbReference type="RefSeq" id="WP_344810475.1">
    <property type="nucleotide sequence ID" value="NZ_BAAAYX010000002.1"/>
</dbReference>
<gene>
    <name evidence="2" type="ORF">GCM10022204_02790</name>
</gene>
<comment type="caution">
    <text evidence="2">The sequence shown here is derived from an EMBL/GenBank/DDBJ whole genome shotgun (WGS) entry which is preliminary data.</text>
</comment>
<organism evidence="2 3">
    <name type="scientific">Microlunatus aurantiacus</name>
    <dbReference type="NCBI Taxonomy" id="446786"/>
    <lineage>
        <taxon>Bacteria</taxon>
        <taxon>Bacillati</taxon>
        <taxon>Actinomycetota</taxon>
        <taxon>Actinomycetes</taxon>
        <taxon>Propionibacteriales</taxon>
        <taxon>Propionibacteriaceae</taxon>
        <taxon>Microlunatus</taxon>
    </lineage>
</organism>
<dbReference type="PROSITE" id="PS51318">
    <property type="entry name" value="TAT"/>
    <property type="match status" value="1"/>
</dbReference>
<dbReference type="PANTHER" id="PTHR30290">
    <property type="entry name" value="PERIPLASMIC BINDING COMPONENT OF ABC TRANSPORTER"/>
    <property type="match status" value="1"/>
</dbReference>
<dbReference type="InterPro" id="IPR000914">
    <property type="entry name" value="SBP_5_dom"/>
</dbReference>
<dbReference type="InterPro" id="IPR039424">
    <property type="entry name" value="SBP_5"/>
</dbReference>
<dbReference type="Proteomes" id="UP001500051">
    <property type="component" value="Unassembled WGS sequence"/>
</dbReference>
<dbReference type="PIRSF" id="PIRSF002741">
    <property type="entry name" value="MppA"/>
    <property type="match status" value="1"/>
</dbReference>
<feature type="domain" description="Solute-binding protein family 5" evidence="1">
    <location>
        <begin position="121"/>
        <end position="493"/>
    </location>
</feature>
<accession>A0ABP7CI77</accession>
<dbReference type="InterPro" id="IPR006311">
    <property type="entry name" value="TAT_signal"/>
</dbReference>
<dbReference type="Pfam" id="PF00496">
    <property type="entry name" value="SBP_bac_5"/>
    <property type="match status" value="1"/>
</dbReference>
<dbReference type="InterPro" id="IPR030678">
    <property type="entry name" value="Peptide/Ni-bd"/>
</dbReference>
<dbReference type="SUPFAM" id="SSF53850">
    <property type="entry name" value="Periplasmic binding protein-like II"/>
    <property type="match status" value="1"/>
</dbReference>
<dbReference type="Gene3D" id="3.90.76.10">
    <property type="entry name" value="Dipeptide-binding Protein, Domain 1"/>
    <property type="match status" value="1"/>
</dbReference>
<dbReference type="PANTHER" id="PTHR30290:SF82">
    <property type="entry name" value="ABC-TYPE DIPEPTIDE_OLIGOPEPTIDE TRANSPORT SYSTEM, PERIPLASMIC COMPONENT"/>
    <property type="match status" value="1"/>
</dbReference>
<evidence type="ECO:0000313" key="3">
    <source>
        <dbReference type="Proteomes" id="UP001500051"/>
    </source>
</evidence>
<protein>
    <submittedName>
        <fullName evidence="2">ABC transporter substrate-binding protein</fullName>
    </submittedName>
</protein>
<dbReference type="EMBL" id="BAAAYX010000002">
    <property type="protein sequence ID" value="GAA3691148.1"/>
    <property type="molecule type" value="Genomic_DNA"/>
</dbReference>
<dbReference type="CDD" id="cd08509">
    <property type="entry name" value="PBP2_TmCBP_oligosaccharides_like"/>
    <property type="match status" value="1"/>
</dbReference>
<dbReference type="Gene3D" id="3.10.105.10">
    <property type="entry name" value="Dipeptide-binding Protein, Domain 3"/>
    <property type="match status" value="1"/>
</dbReference>